<organism evidence="1 2">
    <name type="scientific">Pleurodeles waltl</name>
    <name type="common">Iberian ribbed newt</name>
    <dbReference type="NCBI Taxonomy" id="8319"/>
    <lineage>
        <taxon>Eukaryota</taxon>
        <taxon>Metazoa</taxon>
        <taxon>Chordata</taxon>
        <taxon>Craniata</taxon>
        <taxon>Vertebrata</taxon>
        <taxon>Euteleostomi</taxon>
        <taxon>Amphibia</taxon>
        <taxon>Batrachia</taxon>
        <taxon>Caudata</taxon>
        <taxon>Salamandroidea</taxon>
        <taxon>Salamandridae</taxon>
        <taxon>Pleurodelinae</taxon>
        <taxon>Pleurodeles</taxon>
    </lineage>
</organism>
<sequence length="113" mass="11796">MLRGAGPSDRAVASCLQLLATRGGLHGAFFLPDQCLLLLAAAGPPDCAEGECVGTGPLQQGGGAFNCARSDSQWRSHPGGGAQKCASACRTVMEVRPFLGPRNRWPTIKFRDG</sequence>
<dbReference type="EMBL" id="JANPWB010000015">
    <property type="protein sequence ID" value="KAJ1093499.1"/>
    <property type="molecule type" value="Genomic_DNA"/>
</dbReference>
<accession>A0AAV7LT12</accession>
<evidence type="ECO:0000313" key="1">
    <source>
        <dbReference type="EMBL" id="KAJ1093499.1"/>
    </source>
</evidence>
<keyword evidence="2" id="KW-1185">Reference proteome</keyword>
<name>A0AAV7LT12_PLEWA</name>
<dbReference type="AlphaFoldDB" id="A0AAV7LT12"/>
<evidence type="ECO:0000313" key="2">
    <source>
        <dbReference type="Proteomes" id="UP001066276"/>
    </source>
</evidence>
<reference evidence="1" key="1">
    <citation type="journal article" date="2022" name="bioRxiv">
        <title>Sequencing and chromosome-scale assembly of the giantPleurodeles waltlgenome.</title>
        <authorList>
            <person name="Brown T."/>
            <person name="Elewa A."/>
            <person name="Iarovenko S."/>
            <person name="Subramanian E."/>
            <person name="Araus A.J."/>
            <person name="Petzold A."/>
            <person name="Susuki M."/>
            <person name="Suzuki K.-i.T."/>
            <person name="Hayashi T."/>
            <person name="Toyoda A."/>
            <person name="Oliveira C."/>
            <person name="Osipova E."/>
            <person name="Leigh N.D."/>
            <person name="Simon A."/>
            <person name="Yun M.H."/>
        </authorList>
    </citation>
    <scope>NUCLEOTIDE SEQUENCE</scope>
    <source>
        <strain evidence="1">20211129_DDA</strain>
        <tissue evidence="1">Liver</tissue>
    </source>
</reference>
<comment type="caution">
    <text evidence="1">The sequence shown here is derived from an EMBL/GenBank/DDBJ whole genome shotgun (WGS) entry which is preliminary data.</text>
</comment>
<dbReference type="Proteomes" id="UP001066276">
    <property type="component" value="Chromosome 11"/>
</dbReference>
<gene>
    <name evidence="1" type="ORF">NDU88_006599</name>
</gene>
<proteinExistence type="predicted"/>
<protein>
    <submittedName>
        <fullName evidence="1">Uncharacterized protein</fullName>
    </submittedName>
</protein>